<dbReference type="Proteomes" id="UP000030689">
    <property type="component" value="Unassembled WGS sequence"/>
</dbReference>
<protein>
    <recommendedName>
        <fullName evidence="9">CobW C-terminal domain-containing protein</fullName>
    </recommendedName>
</protein>
<comment type="catalytic activity">
    <reaction evidence="7">
        <text>GTP + H2O = GDP + phosphate + H(+)</text>
        <dbReference type="Rhea" id="RHEA:19669"/>
        <dbReference type="ChEBI" id="CHEBI:15377"/>
        <dbReference type="ChEBI" id="CHEBI:15378"/>
        <dbReference type="ChEBI" id="CHEBI:37565"/>
        <dbReference type="ChEBI" id="CHEBI:43474"/>
        <dbReference type="ChEBI" id="CHEBI:58189"/>
    </reaction>
    <physiologicalReaction direction="left-to-right" evidence="7">
        <dbReference type="Rhea" id="RHEA:19670"/>
    </physiologicalReaction>
</comment>
<comment type="similarity">
    <text evidence="6">Belongs to the SIMIBI class G3E GTPase family. ZNG1 subfamily.</text>
</comment>
<feature type="compositionally biased region" description="Polar residues" evidence="8">
    <location>
        <begin position="17"/>
        <end position="27"/>
    </location>
</feature>
<dbReference type="GO" id="GO:0120127">
    <property type="term" value="P:response to zinc ion starvation"/>
    <property type="evidence" value="ECO:0007669"/>
    <property type="project" value="EnsemblPlants"/>
</dbReference>
<keyword evidence="1" id="KW-0547">Nucleotide-binding</keyword>
<accession>V4KSJ8</accession>
<dbReference type="PANTHER" id="PTHR13748:SF31">
    <property type="entry name" value="ZINC-REGULATED GTPASE METALLOPROTEIN ACTIVATOR 1A-RELATED"/>
    <property type="match status" value="1"/>
</dbReference>
<feature type="compositionally biased region" description="Basic and acidic residues" evidence="8">
    <location>
        <begin position="1"/>
        <end position="16"/>
    </location>
</feature>
<dbReference type="STRING" id="72664.V4KSJ8"/>
<dbReference type="EMBL" id="KI517683">
    <property type="protein sequence ID" value="ESQ34284.1"/>
    <property type="molecule type" value="Genomic_DNA"/>
</dbReference>
<gene>
    <name evidence="10" type="ORF">EUTSA_v10007454mg</name>
</gene>
<evidence type="ECO:0000256" key="6">
    <source>
        <dbReference type="ARBA" id="ARBA00034320"/>
    </source>
</evidence>
<dbReference type="Gene3D" id="3.40.50.300">
    <property type="entry name" value="P-loop containing nucleotide triphosphate hydrolases"/>
    <property type="match status" value="1"/>
</dbReference>
<evidence type="ECO:0000256" key="3">
    <source>
        <dbReference type="ARBA" id="ARBA00022833"/>
    </source>
</evidence>
<dbReference type="OMA" id="QFATHVE"/>
<dbReference type="KEGG" id="eus:EUTSA_v10007454mg"/>
<evidence type="ECO:0000256" key="1">
    <source>
        <dbReference type="ARBA" id="ARBA00022741"/>
    </source>
</evidence>
<dbReference type="Pfam" id="PF02492">
    <property type="entry name" value="cobW"/>
    <property type="match status" value="1"/>
</dbReference>
<evidence type="ECO:0000256" key="8">
    <source>
        <dbReference type="SAM" id="MobiDB-lite"/>
    </source>
</evidence>
<dbReference type="SUPFAM" id="SSF52540">
    <property type="entry name" value="P-loop containing nucleoside triphosphate hydrolases"/>
    <property type="match status" value="1"/>
</dbReference>
<feature type="region of interest" description="Disordered" evidence="8">
    <location>
        <begin position="94"/>
        <end position="140"/>
    </location>
</feature>
<dbReference type="PANTHER" id="PTHR13748">
    <property type="entry name" value="COBW-RELATED"/>
    <property type="match status" value="1"/>
</dbReference>
<dbReference type="AlphaFoldDB" id="V4KSJ8"/>
<reference evidence="10 11" key="1">
    <citation type="journal article" date="2013" name="Front. Plant Sci.">
        <title>The Reference Genome of the Halophytic Plant Eutrema salsugineum.</title>
        <authorList>
            <person name="Yang R."/>
            <person name="Jarvis D.E."/>
            <person name="Chen H."/>
            <person name="Beilstein M.A."/>
            <person name="Grimwood J."/>
            <person name="Jenkins J."/>
            <person name="Shu S."/>
            <person name="Prochnik S."/>
            <person name="Xin M."/>
            <person name="Ma C."/>
            <person name="Schmutz J."/>
            <person name="Wing R.A."/>
            <person name="Mitchell-Olds T."/>
            <person name="Schumaker K.S."/>
            <person name="Wang X."/>
        </authorList>
    </citation>
    <scope>NUCLEOTIDE SEQUENCE [LARGE SCALE GENOMIC DNA]</scope>
</reference>
<evidence type="ECO:0000256" key="7">
    <source>
        <dbReference type="ARBA" id="ARBA00049117"/>
    </source>
</evidence>
<proteinExistence type="inferred from homology"/>
<feature type="region of interest" description="Disordered" evidence="8">
    <location>
        <begin position="1"/>
        <end position="30"/>
    </location>
</feature>
<evidence type="ECO:0000259" key="9">
    <source>
        <dbReference type="SMART" id="SM00833"/>
    </source>
</evidence>
<dbReference type="Gene3D" id="3.30.1220.10">
    <property type="entry name" value="CobW-like, C-terminal domain"/>
    <property type="match status" value="1"/>
</dbReference>
<dbReference type="InterPro" id="IPR027417">
    <property type="entry name" value="P-loop_NTPase"/>
</dbReference>
<name>V4KSJ8_EUTSA</name>
<dbReference type="InterPro" id="IPR003495">
    <property type="entry name" value="CobW/HypB/UreG_nucleotide-bd"/>
</dbReference>
<dbReference type="GO" id="GO:0005829">
    <property type="term" value="C:cytosol"/>
    <property type="evidence" value="ECO:0007669"/>
    <property type="project" value="EnsemblPlants"/>
</dbReference>
<keyword evidence="5" id="KW-0143">Chaperone</keyword>
<dbReference type="GO" id="GO:0005525">
    <property type="term" value="F:GTP binding"/>
    <property type="evidence" value="ECO:0007669"/>
    <property type="project" value="UniProtKB-KW"/>
</dbReference>
<evidence type="ECO:0000256" key="5">
    <source>
        <dbReference type="ARBA" id="ARBA00023186"/>
    </source>
</evidence>
<organism evidence="10 11">
    <name type="scientific">Eutrema salsugineum</name>
    <name type="common">Saltwater cress</name>
    <name type="synonym">Sisymbrium salsugineum</name>
    <dbReference type="NCBI Taxonomy" id="72664"/>
    <lineage>
        <taxon>Eukaryota</taxon>
        <taxon>Viridiplantae</taxon>
        <taxon>Streptophyta</taxon>
        <taxon>Embryophyta</taxon>
        <taxon>Tracheophyta</taxon>
        <taxon>Spermatophyta</taxon>
        <taxon>Magnoliopsida</taxon>
        <taxon>eudicotyledons</taxon>
        <taxon>Gunneridae</taxon>
        <taxon>Pentapetalae</taxon>
        <taxon>rosids</taxon>
        <taxon>malvids</taxon>
        <taxon>Brassicales</taxon>
        <taxon>Brassicaceae</taxon>
        <taxon>Eutremeae</taxon>
        <taxon>Eutrema</taxon>
    </lineage>
</organism>
<evidence type="ECO:0000256" key="4">
    <source>
        <dbReference type="ARBA" id="ARBA00023134"/>
    </source>
</evidence>
<dbReference type="InterPro" id="IPR051316">
    <property type="entry name" value="Zinc-reg_GTPase_activator"/>
</dbReference>
<dbReference type="eggNOG" id="KOG2743">
    <property type="taxonomic scope" value="Eukaryota"/>
</dbReference>
<keyword evidence="2" id="KW-0378">Hydrolase</keyword>
<feature type="compositionally biased region" description="Basic and acidic residues" evidence="8">
    <location>
        <begin position="113"/>
        <end position="131"/>
    </location>
</feature>
<dbReference type="SUPFAM" id="SSF90002">
    <property type="entry name" value="Hypothetical protein YjiA, C-terminal domain"/>
    <property type="match status" value="1"/>
</dbReference>
<dbReference type="CDD" id="cd03112">
    <property type="entry name" value="CobW-like"/>
    <property type="match status" value="1"/>
</dbReference>
<feature type="domain" description="CobW C-terminal" evidence="9">
    <location>
        <begin position="399"/>
        <end position="495"/>
    </location>
</feature>
<sequence length="496" mass="55797">MIDKPRDFTRRAEKTRTLPSASSSSFGLNDRAESERERDLFLIILSLVESEYVVGCGLSPLTRLRIRNFIREKKSFKSSIIRFIHHTNTFSFQPNRSNRTDQTELSLSLGDAGEGRKESQKVKRSTGSEKMADDEEPPMAVQIQPDISDGTTISAEESTDPVSVGVTVITGYLGAGKSTLVNYILNGKHGKRIAVILNEFGEEIGVERAMINEGEGGALVEEWVELANGCICCTVKHSLVQALEQLVQRKDRLDHILLETTGLANPAPLASILWLDDQLESEVKLDCIVTVVDAKNLRFQLNERRDSSSFPEAFNQIAFADTIIMNKIDLISQEESDELEKEIHSINSLANVIRSVRCQVDLSNILNCQAYDSTHVSRLESLLEANESLTTTDLHDSGVRTLCISEPQPINLDKVRLWLEEILWDKKLDMDVYRCKAVLSIQNSDQLHILQAVKEIYEIVPARKWSEEESRMNKIVFIGHKLDEEALKSGLRDCRP</sequence>
<dbReference type="SMART" id="SM00833">
    <property type="entry name" value="CobW_C"/>
    <property type="match status" value="1"/>
</dbReference>
<keyword evidence="4" id="KW-0342">GTP-binding</keyword>
<dbReference type="Pfam" id="PF07683">
    <property type="entry name" value="CobW_C"/>
    <property type="match status" value="1"/>
</dbReference>
<keyword evidence="11" id="KW-1185">Reference proteome</keyword>
<dbReference type="GO" id="GO:0016787">
    <property type="term" value="F:hydrolase activity"/>
    <property type="evidence" value="ECO:0007669"/>
    <property type="project" value="UniProtKB-KW"/>
</dbReference>
<evidence type="ECO:0000313" key="10">
    <source>
        <dbReference type="EMBL" id="ESQ34284.1"/>
    </source>
</evidence>
<evidence type="ECO:0000313" key="11">
    <source>
        <dbReference type="Proteomes" id="UP000030689"/>
    </source>
</evidence>
<dbReference type="InterPro" id="IPR011629">
    <property type="entry name" value="CobW-like_C"/>
</dbReference>
<keyword evidence="3" id="KW-0862">Zinc</keyword>
<dbReference type="Gramene" id="ESQ34284">
    <property type="protein sequence ID" value="ESQ34284"/>
    <property type="gene ID" value="EUTSA_v10007454mg"/>
</dbReference>
<evidence type="ECO:0000256" key="2">
    <source>
        <dbReference type="ARBA" id="ARBA00022801"/>
    </source>
</evidence>
<dbReference type="InterPro" id="IPR036627">
    <property type="entry name" value="CobW-likC_sf"/>
</dbReference>